<feature type="transmembrane region" description="Helical" evidence="1">
    <location>
        <begin position="30"/>
        <end position="51"/>
    </location>
</feature>
<dbReference type="OrthoDB" id="5393896at2"/>
<sequence length="357" mass="39839">MTIAQFGSALFLESGAAVLALRQDQSLSAYYAGLGVHAVVSTLFMLLLYLLLPTRLRHPRATVLLLCFALTFFIPFFGLLALWIAVLVTRWLPQRIVRLPFRLADAPDLPQSARAEGRRFRELSVRPVLADARLAPALRTPALNVLSTMPLRVVGDLLHQLLADPVEEMRLVAYGLLDNREKELRHRITEQTAALQRIDAHIQALAEATPKARARIKSDAHTSPALHALHLRAMVELNFELVYQRLVQGDLRDFALQQALIYADKAIALAGPEAGLLQLRARVYIEADYLARARVDLEQAQAHGAPPVRVLPYLAEIAYRKGDWAAVRELLEPLQCLPVSPRLAALRRYWCGPGETT</sequence>
<protein>
    <recommendedName>
        <fullName evidence="4">Transmembrane protein</fullName>
    </recommendedName>
</protein>
<evidence type="ECO:0000256" key="1">
    <source>
        <dbReference type="SAM" id="Phobius"/>
    </source>
</evidence>
<evidence type="ECO:0000313" key="3">
    <source>
        <dbReference type="Proteomes" id="UP000001693"/>
    </source>
</evidence>
<gene>
    <name evidence="2" type="ordered locus">Lcho_0020</name>
</gene>
<organism evidence="2 3">
    <name type="scientific">Leptothrix cholodnii (strain ATCC 51168 / LMG 8142 / SP-6)</name>
    <name type="common">Leptothrix discophora (strain SP-6)</name>
    <dbReference type="NCBI Taxonomy" id="395495"/>
    <lineage>
        <taxon>Bacteria</taxon>
        <taxon>Pseudomonadati</taxon>
        <taxon>Pseudomonadota</taxon>
        <taxon>Betaproteobacteria</taxon>
        <taxon>Burkholderiales</taxon>
        <taxon>Sphaerotilaceae</taxon>
        <taxon>Leptothrix</taxon>
    </lineage>
</organism>
<evidence type="ECO:0000313" key="2">
    <source>
        <dbReference type="EMBL" id="ACB32296.1"/>
    </source>
</evidence>
<dbReference type="HOGENOM" id="CLU_061179_1_0_4"/>
<keyword evidence="1" id="KW-1133">Transmembrane helix</keyword>
<dbReference type="RefSeq" id="WP_012345058.1">
    <property type="nucleotide sequence ID" value="NC_010524.1"/>
</dbReference>
<dbReference type="EMBL" id="CP001013">
    <property type="protein sequence ID" value="ACB32296.1"/>
    <property type="molecule type" value="Genomic_DNA"/>
</dbReference>
<dbReference type="eggNOG" id="COG0457">
    <property type="taxonomic scope" value="Bacteria"/>
</dbReference>
<keyword evidence="3" id="KW-1185">Reference proteome</keyword>
<accession>B1Y566</accession>
<evidence type="ECO:0008006" key="4">
    <source>
        <dbReference type="Google" id="ProtNLM"/>
    </source>
</evidence>
<dbReference type="STRING" id="395495.Lcho_0020"/>
<reference evidence="2 3" key="1">
    <citation type="submission" date="2008-03" db="EMBL/GenBank/DDBJ databases">
        <title>Complete sequence of Leptothrix cholodnii SP-6.</title>
        <authorList>
            <consortium name="US DOE Joint Genome Institute"/>
            <person name="Copeland A."/>
            <person name="Lucas S."/>
            <person name="Lapidus A."/>
            <person name="Glavina del Rio T."/>
            <person name="Dalin E."/>
            <person name="Tice H."/>
            <person name="Bruce D."/>
            <person name="Goodwin L."/>
            <person name="Pitluck S."/>
            <person name="Chertkov O."/>
            <person name="Brettin T."/>
            <person name="Detter J.C."/>
            <person name="Han C."/>
            <person name="Kuske C.R."/>
            <person name="Schmutz J."/>
            <person name="Larimer F."/>
            <person name="Land M."/>
            <person name="Hauser L."/>
            <person name="Kyrpides N."/>
            <person name="Lykidis A."/>
            <person name="Emerson D."/>
            <person name="Richardson P."/>
        </authorList>
    </citation>
    <scope>NUCLEOTIDE SEQUENCE [LARGE SCALE GENOMIC DNA]</scope>
    <source>
        <strain evidence="3">ATCC 51168 / LMG 8142 / SP-6</strain>
    </source>
</reference>
<feature type="transmembrane region" description="Helical" evidence="1">
    <location>
        <begin position="63"/>
        <end position="92"/>
    </location>
</feature>
<dbReference type="AlphaFoldDB" id="B1Y566"/>
<dbReference type="Proteomes" id="UP000001693">
    <property type="component" value="Chromosome"/>
</dbReference>
<keyword evidence="1" id="KW-0472">Membrane</keyword>
<dbReference type="KEGG" id="lch:Lcho_0020"/>
<keyword evidence="1" id="KW-0812">Transmembrane</keyword>
<name>B1Y566_LEPCP</name>
<proteinExistence type="predicted"/>